<keyword evidence="1" id="KW-0732">Signal</keyword>
<name>A0A1Y1S322_9SPIO</name>
<dbReference type="Proteomes" id="UP000192343">
    <property type="component" value="Unassembled WGS sequence"/>
</dbReference>
<evidence type="ECO:0008006" key="4">
    <source>
        <dbReference type="Google" id="ProtNLM"/>
    </source>
</evidence>
<evidence type="ECO:0000313" key="3">
    <source>
        <dbReference type="Proteomes" id="UP000192343"/>
    </source>
</evidence>
<feature type="signal peptide" evidence="1">
    <location>
        <begin position="1"/>
        <end position="29"/>
    </location>
</feature>
<dbReference type="EMBL" id="MWQY01000001">
    <property type="protein sequence ID" value="ORC38361.1"/>
    <property type="molecule type" value="Genomic_DNA"/>
</dbReference>
<sequence length="230" mass="25486">MRMPRVKKNVQSWSLLSAVPVLLSLMMLACPVTPKQADDALVGKDGFEEVEELFLQGDEEGTVLFTTSDSAWWSPLGYTLWALNGEVQQPFVFREVKCSKISGAAGAGYGIVFCHYESSDPDTGETMLTVMINTLGEYILGEVVEDRFYGFVPWRESEYLKKGYNQGNVVGLRWDSGESRFELSFNGTPEITFSDEVEPLHGGGENGYLVVISPADIFPANPVQVVFTEQ</sequence>
<evidence type="ECO:0000313" key="2">
    <source>
        <dbReference type="EMBL" id="ORC38361.1"/>
    </source>
</evidence>
<evidence type="ECO:0000256" key="1">
    <source>
        <dbReference type="SAM" id="SignalP"/>
    </source>
</evidence>
<feature type="chain" id="PRO_5012440505" description="3-keto-disaccharide hydrolase domain-containing protein" evidence="1">
    <location>
        <begin position="30"/>
        <end position="230"/>
    </location>
</feature>
<comment type="caution">
    <text evidence="2">The sequence shown here is derived from an EMBL/GenBank/DDBJ whole genome shotgun (WGS) entry which is preliminary data.</text>
</comment>
<dbReference type="PROSITE" id="PS51257">
    <property type="entry name" value="PROKAR_LIPOPROTEIN"/>
    <property type="match status" value="1"/>
</dbReference>
<protein>
    <recommendedName>
        <fullName evidence="4">3-keto-disaccharide hydrolase domain-containing protein</fullName>
    </recommendedName>
</protein>
<dbReference type="AlphaFoldDB" id="A0A1Y1S322"/>
<proteinExistence type="predicted"/>
<gene>
    <name evidence="2" type="ORF">B4O97_00975</name>
</gene>
<organism evidence="2 3">
    <name type="scientific">Marispirochaeta aestuarii</name>
    <dbReference type="NCBI Taxonomy" id="1963862"/>
    <lineage>
        <taxon>Bacteria</taxon>
        <taxon>Pseudomonadati</taxon>
        <taxon>Spirochaetota</taxon>
        <taxon>Spirochaetia</taxon>
        <taxon>Spirochaetales</taxon>
        <taxon>Spirochaetaceae</taxon>
        <taxon>Marispirochaeta</taxon>
    </lineage>
</organism>
<reference evidence="2 3" key="1">
    <citation type="submission" date="2017-03" db="EMBL/GenBank/DDBJ databases">
        <title>Draft Genome sequence of Marispirochaeta sp. strain JC444.</title>
        <authorList>
            <person name="Shivani Y."/>
            <person name="Subhash Y."/>
            <person name="Sasikala C."/>
            <person name="Ramana C."/>
        </authorList>
    </citation>
    <scope>NUCLEOTIDE SEQUENCE [LARGE SCALE GENOMIC DNA]</scope>
    <source>
        <strain evidence="2 3">JC444</strain>
    </source>
</reference>
<dbReference type="STRING" id="1963862.B4O97_00975"/>
<accession>A0A1Y1S322</accession>
<keyword evidence="3" id="KW-1185">Reference proteome</keyword>